<feature type="compositionally biased region" description="Polar residues" evidence="1">
    <location>
        <begin position="451"/>
        <end position="469"/>
    </location>
</feature>
<proteinExistence type="predicted"/>
<evidence type="ECO:0000313" key="4">
    <source>
        <dbReference type="Proteomes" id="UP001345219"/>
    </source>
</evidence>
<feature type="compositionally biased region" description="Polar residues" evidence="1">
    <location>
        <begin position="274"/>
        <end position="298"/>
    </location>
</feature>
<evidence type="ECO:0000259" key="2">
    <source>
        <dbReference type="PROSITE" id="PS50030"/>
    </source>
</evidence>
<feature type="compositionally biased region" description="Low complexity" evidence="1">
    <location>
        <begin position="20"/>
        <end position="32"/>
    </location>
</feature>
<gene>
    <name evidence="3" type="ORF">SAY87_028615</name>
</gene>
<comment type="caution">
    <text evidence="3">The sequence shown here is derived from an EMBL/GenBank/DDBJ whole genome shotgun (WGS) entry which is preliminary data.</text>
</comment>
<dbReference type="Proteomes" id="UP001345219">
    <property type="component" value="Chromosome 22"/>
</dbReference>
<dbReference type="PANTHER" id="PTHR35294">
    <property type="entry name" value="UBIQUITIN-ASSOCIATED/TRANSLATION ELONGATION FACTOR EF1B PROTEIN"/>
    <property type="match status" value="1"/>
</dbReference>
<evidence type="ECO:0000256" key="1">
    <source>
        <dbReference type="SAM" id="MobiDB-lite"/>
    </source>
</evidence>
<feature type="region of interest" description="Disordered" evidence="1">
    <location>
        <begin position="443"/>
        <end position="469"/>
    </location>
</feature>
<feature type="region of interest" description="Disordered" evidence="1">
    <location>
        <begin position="1"/>
        <end position="139"/>
    </location>
</feature>
<sequence>MSPASKSKSKDKRTIKEPPKSVSKPSGPSNSSAYNPLSGTFHTIETLQNSSALPLQANGHFRNIDETDEHGGSNGTEYDSISNNGSWSGESEDHKEKSSNPPARQESIPPGPDNDKREKIRQKNEKKHQRQKERRAQELHERCSGYLMSRKLEALAEQLVAMGFSHERATMALMLNEGKVEESVSWLFEGGEDAENQVSQKLTGANLKIDISEELGCIADMEVRYKCSKQEVERAVVSLEGDLEKAAEVLQKQKQDASSGLPNVQETGDPPTFGNGQVSVSQNLARLQSRPTPTQSALQRRDERDSNYTKLGDASAIVGPSEPGAKAAQPVKRVPPKLEWAKPQHATLPAEKRWPVSGPSPSVSYSLAAPSTVHALPSRSKVETHHVVSGVEVSNLQAGSIREPIIMMQRPQSTNSKQVSSTHVGSLSGSGSSWYPTNGIDMKNPNGAPPQFSSTGNRNLTHSSHGGSTQVYNPLQCQQQEQLNTLGSGFREFPRASHVNAPWNRIGVSPTLAAVSSLGLFSGLGSSASSGAASPVDWTKGGSTIQLDYTNIDWTLDYGLPSSRHGTLWLGLKGFMRSNGQDFRGLGAESKSAMRSAFGENGVSPLSGLQDAGGETSAMGSREWASPFEEKDLFSLPRRFVSSPPL</sequence>
<dbReference type="SUPFAM" id="SSF46934">
    <property type="entry name" value="UBA-like"/>
    <property type="match status" value="1"/>
</dbReference>
<feature type="compositionally biased region" description="Polar residues" evidence="1">
    <location>
        <begin position="75"/>
        <end position="89"/>
    </location>
</feature>
<accession>A0AAN7QQ94</accession>
<dbReference type="SMART" id="SM00165">
    <property type="entry name" value="UBA"/>
    <property type="match status" value="1"/>
</dbReference>
<dbReference type="InterPro" id="IPR009060">
    <property type="entry name" value="UBA-like_sf"/>
</dbReference>
<dbReference type="EMBL" id="JAXIOK010000004">
    <property type="protein sequence ID" value="KAK4773596.1"/>
    <property type="molecule type" value="Genomic_DNA"/>
</dbReference>
<feature type="compositionally biased region" description="Polar residues" evidence="1">
    <location>
        <begin position="33"/>
        <end position="53"/>
    </location>
</feature>
<feature type="compositionally biased region" description="Polar residues" evidence="1">
    <location>
        <begin position="256"/>
        <end position="266"/>
    </location>
</feature>
<name>A0AAN7QQ94_9MYRT</name>
<organism evidence="3 4">
    <name type="scientific">Trapa incisa</name>
    <dbReference type="NCBI Taxonomy" id="236973"/>
    <lineage>
        <taxon>Eukaryota</taxon>
        <taxon>Viridiplantae</taxon>
        <taxon>Streptophyta</taxon>
        <taxon>Embryophyta</taxon>
        <taxon>Tracheophyta</taxon>
        <taxon>Spermatophyta</taxon>
        <taxon>Magnoliopsida</taxon>
        <taxon>eudicotyledons</taxon>
        <taxon>Gunneridae</taxon>
        <taxon>Pentapetalae</taxon>
        <taxon>rosids</taxon>
        <taxon>malvids</taxon>
        <taxon>Myrtales</taxon>
        <taxon>Lythraceae</taxon>
        <taxon>Trapa</taxon>
    </lineage>
</organism>
<feature type="compositionally biased region" description="Basic and acidic residues" evidence="1">
    <location>
        <begin position="62"/>
        <end position="71"/>
    </location>
</feature>
<keyword evidence="4" id="KW-1185">Reference proteome</keyword>
<feature type="compositionally biased region" description="Basic and acidic residues" evidence="1">
    <location>
        <begin position="113"/>
        <end position="123"/>
    </location>
</feature>
<reference evidence="3 4" key="1">
    <citation type="journal article" date="2023" name="Hortic Res">
        <title>Pangenome of water caltrop reveals structural variations and asymmetric subgenome divergence after allopolyploidization.</title>
        <authorList>
            <person name="Zhang X."/>
            <person name="Chen Y."/>
            <person name="Wang L."/>
            <person name="Yuan Y."/>
            <person name="Fang M."/>
            <person name="Shi L."/>
            <person name="Lu R."/>
            <person name="Comes H.P."/>
            <person name="Ma Y."/>
            <person name="Chen Y."/>
            <person name="Huang G."/>
            <person name="Zhou Y."/>
            <person name="Zheng Z."/>
            <person name="Qiu Y."/>
        </authorList>
    </citation>
    <scope>NUCLEOTIDE SEQUENCE [LARGE SCALE GENOMIC DNA]</scope>
    <source>
        <tissue evidence="3">Roots</tissue>
    </source>
</reference>
<dbReference type="Gene3D" id="1.10.8.10">
    <property type="entry name" value="DNA helicase RuvA subunit, C-terminal domain"/>
    <property type="match status" value="1"/>
</dbReference>
<feature type="compositionally biased region" description="Basic residues" evidence="1">
    <location>
        <begin position="124"/>
        <end position="133"/>
    </location>
</feature>
<dbReference type="PANTHER" id="PTHR35294:SF1">
    <property type="entry name" value="OS05G0409000 PROTEIN"/>
    <property type="match status" value="1"/>
</dbReference>
<evidence type="ECO:0000313" key="3">
    <source>
        <dbReference type="EMBL" id="KAK4773596.1"/>
    </source>
</evidence>
<protein>
    <recommendedName>
        <fullName evidence="2">UBA domain-containing protein</fullName>
    </recommendedName>
</protein>
<dbReference type="PROSITE" id="PS50030">
    <property type="entry name" value="UBA"/>
    <property type="match status" value="1"/>
</dbReference>
<feature type="region of interest" description="Disordered" evidence="1">
    <location>
        <begin position="411"/>
        <end position="431"/>
    </location>
</feature>
<feature type="domain" description="UBA" evidence="2">
    <location>
        <begin position="138"/>
        <end position="190"/>
    </location>
</feature>
<dbReference type="AlphaFoldDB" id="A0AAN7QQ94"/>
<feature type="region of interest" description="Disordered" evidence="1">
    <location>
        <begin position="250"/>
        <end position="333"/>
    </location>
</feature>
<dbReference type="Pfam" id="PF22562">
    <property type="entry name" value="UBA_7"/>
    <property type="match status" value="1"/>
</dbReference>
<dbReference type="InterPro" id="IPR015940">
    <property type="entry name" value="UBA"/>
</dbReference>